<keyword evidence="2" id="KW-1185">Reference proteome</keyword>
<dbReference type="Proteomes" id="UP000780801">
    <property type="component" value="Unassembled WGS sequence"/>
</dbReference>
<evidence type="ECO:0000313" key="1">
    <source>
        <dbReference type="EMBL" id="KAF9546592.1"/>
    </source>
</evidence>
<reference evidence="1" key="1">
    <citation type="journal article" date="2020" name="Fungal Divers.">
        <title>Resolving the Mortierellaceae phylogeny through synthesis of multi-gene phylogenetics and phylogenomics.</title>
        <authorList>
            <person name="Vandepol N."/>
            <person name="Liber J."/>
            <person name="Desiro A."/>
            <person name="Na H."/>
            <person name="Kennedy M."/>
            <person name="Barry K."/>
            <person name="Grigoriev I.V."/>
            <person name="Miller A.N."/>
            <person name="O'Donnell K."/>
            <person name="Stajich J.E."/>
            <person name="Bonito G."/>
        </authorList>
    </citation>
    <scope>NUCLEOTIDE SEQUENCE</scope>
    <source>
        <strain evidence="1">KOD1015</strain>
    </source>
</reference>
<dbReference type="OrthoDB" id="2377126at2759"/>
<comment type="caution">
    <text evidence="1">The sequence shown here is derived from an EMBL/GenBank/DDBJ whole genome shotgun (WGS) entry which is preliminary data.</text>
</comment>
<gene>
    <name evidence="1" type="ORF">BGW38_009657</name>
</gene>
<protein>
    <submittedName>
        <fullName evidence="1">Uncharacterized protein</fullName>
    </submittedName>
</protein>
<feature type="non-terminal residue" evidence="1">
    <location>
        <position position="1"/>
    </location>
</feature>
<dbReference type="AlphaFoldDB" id="A0A9P6FA77"/>
<feature type="non-terminal residue" evidence="1">
    <location>
        <position position="290"/>
    </location>
</feature>
<organism evidence="1 2">
    <name type="scientific">Lunasporangiospora selenospora</name>
    <dbReference type="NCBI Taxonomy" id="979761"/>
    <lineage>
        <taxon>Eukaryota</taxon>
        <taxon>Fungi</taxon>
        <taxon>Fungi incertae sedis</taxon>
        <taxon>Mucoromycota</taxon>
        <taxon>Mortierellomycotina</taxon>
        <taxon>Mortierellomycetes</taxon>
        <taxon>Mortierellales</taxon>
        <taxon>Mortierellaceae</taxon>
        <taxon>Lunasporangiospora</taxon>
    </lineage>
</organism>
<name>A0A9P6FA77_9FUNG</name>
<sequence>TQVTPITRYQPLVQSFAPIVQAEVDCPLTHGFAGHYPRFYPTGGKNLHYLHGRPMLHPGFLSTSSMVENIAATQGAGFMDHIHGGPLSIVGSVGPVISTDHRSVKHFRRAEEEGEEDLAKPSLFRRPTGGFEPKRYMEPNCIPSVTDSCIRTLEMGKTNMGSTVSAIPKNVIQPATVYQGRVQVKEAEIAAAAASHAALSKSHVQLASETKIQPKTGVFPETVYQPTVEQKKTVVEMAEPQYSSLAQSSASLGSTVTIRPVTTVEPLTVFQPKIASLPFLIKDAGCEFDI</sequence>
<dbReference type="EMBL" id="JAABOA010007222">
    <property type="protein sequence ID" value="KAF9546592.1"/>
    <property type="molecule type" value="Genomic_DNA"/>
</dbReference>
<accession>A0A9P6FA77</accession>
<evidence type="ECO:0000313" key="2">
    <source>
        <dbReference type="Proteomes" id="UP000780801"/>
    </source>
</evidence>
<proteinExistence type="predicted"/>